<comment type="caution">
    <text evidence="2">The sequence shown here is derived from an EMBL/GenBank/DDBJ whole genome shotgun (WGS) entry which is preliminary data.</text>
</comment>
<dbReference type="GO" id="GO:0048039">
    <property type="term" value="F:ubiquinone binding"/>
    <property type="evidence" value="ECO:0007669"/>
    <property type="project" value="InterPro"/>
</dbReference>
<evidence type="ECO:0000313" key="3">
    <source>
        <dbReference type="Proteomes" id="UP000749646"/>
    </source>
</evidence>
<feature type="compositionally biased region" description="Low complexity" evidence="1">
    <location>
        <begin position="1"/>
        <end position="14"/>
    </location>
</feature>
<dbReference type="OrthoDB" id="292693at2759"/>
<name>A0A9P6IPE5_9FUNG</name>
<evidence type="ECO:0000313" key="2">
    <source>
        <dbReference type="EMBL" id="KAF9943510.1"/>
    </source>
</evidence>
<dbReference type="GO" id="GO:0045333">
    <property type="term" value="P:cellular respiration"/>
    <property type="evidence" value="ECO:0007669"/>
    <property type="project" value="InterPro"/>
</dbReference>
<gene>
    <name evidence="2" type="ORF">BGZ65_000909</name>
</gene>
<accession>A0A9P6IPE5</accession>
<sequence length="160" mass="17841">QHPTTSTVESPPSSRAKELEQLNHPEHYFTAAAVFGAAAVPNLKKQQSRSQAAPRSTSKAQLDQKKEMISSLPPKNHILTQANNQLFPSPPKQIVQRTASPSNLATMKPSDYPSCWVDFEIQFEFASPVHASMSSLFFDHVSKEMLMAFINRAETLYGKR</sequence>
<dbReference type="GO" id="GO:0005739">
    <property type="term" value="C:mitochondrion"/>
    <property type="evidence" value="ECO:0007669"/>
    <property type="project" value="TreeGrafter"/>
</dbReference>
<dbReference type="Gene3D" id="3.30.530.20">
    <property type="match status" value="1"/>
</dbReference>
<dbReference type="PANTHER" id="PTHR12901:SF10">
    <property type="entry name" value="COENZYME Q-BINDING PROTEIN COQ10, MITOCHONDRIAL"/>
    <property type="match status" value="1"/>
</dbReference>
<organism evidence="2 3">
    <name type="scientific">Modicella reniformis</name>
    <dbReference type="NCBI Taxonomy" id="1440133"/>
    <lineage>
        <taxon>Eukaryota</taxon>
        <taxon>Fungi</taxon>
        <taxon>Fungi incertae sedis</taxon>
        <taxon>Mucoromycota</taxon>
        <taxon>Mortierellomycotina</taxon>
        <taxon>Mortierellomycetes</taxon>
        <taxon>Mortierellales</taxon>
        <taxon>Mortierellaceae</taxon>
        <taxon>Modicella</taxon>
    </lineage>
</organism>
<evidence type="ECO:0008006" key="4">
    <source>
        <dbReference type="Google" id="ProtNLM"/>
    </source>
</evidence>
<dbReference type="AlphaFoldDB" id="A0A9P6IPE5"/>
<reference evidence="2" key="1">
    <citation type="journal article" date="2020" name="Fungal Divers.">
        <title>Resolving the Mortierellaceae phylogeny through synthesis of multi-gene phylogenetics and phylogenomics.</title>
        <authorList>
            <person name="Vandepol N."/>
            <person name="Liber J."/>
            <person name="Desiro A."/>
            <person name="Na H."/>
            <person name="Kennedy M."/>
            <person name="Barry K."/>
            <person name="Grigoriev I.V."/>
            <person name="Miller A.N."/>
            <person name="O'Donnell K."/>
            <person name="Stajich J.E."/>
            <person name="Bonito G."/>
        </authorList>
    </citation>
    <scope>NUCLEOTIDE SEQUENCE</scope>
    <source>
        <strain evidence="2">MES-2147</strain>
    </source>
</reference>
<feature type="non-terminal residue" evidence="2">
    <location>
        <position position="1"/>
    </location>
</feature>
<dbReference type="PANTHER" id="PTHR12901">
    <property type="entry name" value="SPERM PROTEIN HOMOLOG"/>
    <property type="match status" value="1"/>
</dbReference>
<proteinExistence type="predicted"/>
<protein>
    <recommendedName>
        <fullName evidence="4">Coenzyme Q-binding protein COQ10 START domain-containing protein</fullName>
    </recommendedName>
</protein>
<feature type="compositionally biased region" description="Polar residues" evidence="1">
    <location>
        <begin position="78"/>
        <end position="87"/>
    </location>
</feature>
<dbReference type="EMBL" id="JAAAHW010009142">
    <property type="protein sequence ID" value="KAF9943510.1"/>
    <property type="molecule type" value="Genomic_DNA"/>
</dbReference>
<feature type="compositionally biased region" description="Polar residues" evidence="1">
    <location>
        <begin position="44"/>
        <end position="61"/>
    </location>
</feature>
<feature type="region of interest" description="Disordered" evidence="1">
    <location>
        <begin position="1"/>
        <end position="23"/>
    </location>
</feature>
<keyword evidence="3" id="KW-1185">Reference proteome</keyword>
<dbReference type="Proteomes" id="UP000749646">
    <property type="component" value="Unassembled WGS sequence"/>
</dbReference>
<feature type="region of interest" description="Disordered" evidence="1">
    <location>
        <begin position="42"/>
        <end position="92"/>
    </location>
</feature>
<dbReference type="InterPro" id="IPR044996">
    <property type="entry name" value="COQ10-like"/>
</dbReference>
<evidence type="ECO:0000256" key="1">
    <source>
        <dbReference type="SAM" id="MobiDB-lite"/>
    </source>
</evidence>
<dbReference type="InterPro" id="IPR023393">
    <property type="entry name" value="START-like_dom_sf"/>
</dbReference>